<keyword evidence="3" id="KW-1185">Reference proteome</keyword>
<evidence type="ECO:0000256" key="1">
    <source>
        <dbReference type="SAM" id="SignalP"/>
    </source>
</evidence>
<dbReference type="Proteomes" id="UP001148614">
    <property type="component" value="Unassembled WGS sequence"/>
</dbReference>
<evidence type="ECO:0000313" key="2">
    <source>
        <dbReference type="EMBL" id="KAJ3575178.1"/>
    </source>
</evidence>
<dbReference type="VEuPathDB" id="FungiDB:F4678DRAFT_195620"/>
<dbReference type="EMBL" id="JANPWZ010000560">
    <property type="protein sequence ID" value="KAJ3575178.1"/>
    <property type="molecule type" value="Genomic_DNA"/>
</dbReference>
<name>A0A9W8TMJ4_9PEZI</name>
<sequence length="152" mass="15782">MLLRAQPLLTALVLAGLGLAEPCSEPPSWTIRDLNITTRDEVGENGTAGFQFTYNLTNQTEAITCTLHSNYRCTITGTKNDNSTVIELQIGLGMLYVSVVEDLACGDAGATTFVGSAEASMECSTVPFGPQTCTATSVTLQGASGAAALAVN</sequence>
<dbReference type="AlphaFoldDB" id="A0A9W8TMJ4"/>
<reference evidence="2" key="1">
    <citation type="submission" date="2022-07" db="EMBL/GenBank/DDBJ databases">
        <title>Genome Sequence of Xylaria arbuscula.</title>
        <authorList>
            <person name="Buettner E."/>
        </authorList>
    </citation>
    <scope>NUCLEOTIDE SEQUENCE</scope>
    <source>
        <strain evidence="2">VT107</strain>
    </source>
</reference>
<evidence type="ECO:0000313" key="3">
    <source>
        <dbReference type="Proteomes" id="UP001148614"/>
    </source>
</evidence>
<proteinExistence type="predicted"/>
<comment type="caution">
    <text evidence="2">The sequence shown here is derived from an EMBL/GenBank/DDBJ whole genome shotgun (WGS) entry which is preliminary data.</text>
</comment>
<protein>
    <recommendedName>
        <fullName evidence="4">AA1-like domain-containing protein</fullName>
    </recommendedName>
</protein>
<accession>A0A9W8TMJ4</accession>
<organism evidence="2 3">
    <name type="scientific">Xylaria arbuscula</name>
    <dbReference type="NCBI Taxonomy" id="114810"/>
    <lineage>
        <taxon>Eukaryota</taxon>
        <taxon>Fungi</taxon>
        <taxon>Dikarya</taxon>
        <taxon>Ascomycota</taxon>
        <taxon>Pezizomycotina</taxon>
        <taxon>Sordariomycetes</taxon>
        <taxon>Xylariomycetidae</taxon>
        <taxon>Xylariales</taxon>
        <taxon>Xylariaceae</taxon>
        <taxon>Xylaria</taxon>
    </lineage>
</organism>
<feature type="chain" id="PRO_5040730465" description="AA1-like domain-containing protein" evidence="1">
    <location>
        <begin position="21"/>
        <end position="152"/>
    </location>
</feature>
<gene>
    <name evidence="2" type="ORF">NPX13_g4122</name>
</gene>
<feature type="signal peptide" evidence="1">
    <location>
        <begin position="1"/>
        <end position="20"/>
    </location>
</feature>
<evidence type="ECO:0008006" key="4">
    <source>
        <dbReference type="Google" id="ProtNLM"/>
    </source>
</evidence>
<keyword evidence="1" id="KW-0732">Signal</keyword>